<feature type="domain" description="ABC3 transporter permease C-terminal" evidence="8">
    <location>
        <begin position="273"/>
        <end position="386"/>
    </location>
</feature>
<dbReference type="PANTHER" id="PTHR30572:SF4">
    <property type="entry name" value="ABC TRANSPORTER PERMEASE YTRF"/>
    <property type="match status" value="1"/>
</dbReference>
<dbReference type="AlphaFoldDB" id="A0A8I1K331"/>
<keyword evidence="5 7" id="KW-0472">Membrane</keyword>
<evidence type="ECO:0000256" key="4">
    <source>
        <dbReference type="ARBA" id="ARBA00022989"/>
    </source>
</evidence>
<dbReference type="Pfam" id="PF12704">
    <property type="entry name" value="MacB_PCD"/>
    <property type="match status" value="1"/>
</dbReference>
<keyword evidence="4 7" id="KW-1133">Transmembrane helix</keyword>
<dbReference type="EMBL" id="JAEKCZ010000001">
    <property type="protein sequence ID" value="MBJ2254924.1"/>
    <property type="molecule type" value="Genomic_DNA"/>
</dbReference>
<comment type="caution">
    <text evidence="10">The sequence shown here is derived from an EMBL/GenBank/DDBJ whole genome shotgun (WGS) entry which is preliminary data.</text>
</comment>
<feature type="transmembrane region" description="Helical" evidence="7">
    <location>
        <begin position="350"/>
        <end position="375"/>
    </location>
</feature>
<feature type="transmembrane region" description="Helical" evidence="7">
    <location>
        <begin position="267"/>
        <end position="291"/>
    </location>
</feature>
<evidence type="ECO:0000259" key="9">
    <source>
        <dbReference type="Pfam" id="PF12704"/>
    </source>
</evidence>
<evidence type="ECO:0000256" key="6">
    <source>
        <dbReference type="ARBA" id="ARBA00038076"/>
    </source>
</evidence>
<feature type="domain" description="MacB-like periplasmic core" evidence="9">
    <location>
        <begin position="22"/>
        <end position="232"/>
    </location>
</feature>
<keyword evidence="2" id="KW-1003">Cell membrane</keyword>
<evidence type="ECO:0000256" key="1">
    <source>
        <dbReference type="ARBA" id="ARBA00004651"/>
    </source>
</evidence>
<feature type="transmembrane region" description="Helical" evidence="7">
    <location>
        <begin position="317"/>
        <end position="344"/>
    </location>
</feature>
<comment type="subcellular location">
    <subcellularLocation>
        <location evidence="1">Cell membrane</location>
        <topology evidence="1">Multi-pass membrane protein</topology>
    </subcellularLocation>
</comment>
<keyword evidence="3 7" id="KW-0812">Transmembrane</keyword>
<dbReference type="GO" id="GO:0005886">
    <property type="term" value="C:plasma membrane"/>
    <property type="evidence" value="ECO:0007669"/>
    <property type="project" value="UniProtKB-SubCell"/>
</dbReference>
<comment type="similarity">
    <text evidence="6">Belongs to the ABC-4 integral membrane protein family.</text>
</comment>
<dbReference type="Pfam" id="PF02687">
    <property type="entry name" value="FtsX"/>
    <property type="match status" value="1"/>
</dbReference>
<accession>A0A8I1K331</accession>
<protein>
    <submittedName>
        <fullName evidence="10">ABC transporter permease</fullName>
    </submittedName>
</protein>
<proteinExistence type="inferred from homology"/>
<feature type="transmembrane region" description="Helical" evidence="7">
    <location>
        <begin position="23"/>
        <end position="43"/>
    </location>
</feature>
<dbReference type="InterPro" id="IPR003838">
    <property type="entry name" value="ABC3_permease_C"/>
</dbReference>
<evidence type="ECO:0000256" key="3">
    <source>
        <dbReference type="ARBA" id="ARBA00022692"/>
    </source>
</evidence>
<evidence type="ECO:0000256" key="2">
    <source>
        <dbReference type="ARBA" id="ARBA00022475"/>
    </source>
</evidence>
<gene>
    <name evidence="10" type="ORF">JFT45_00090</name>
</gene>
<evidence type="ECO:0000259" key="8">
    <source>
        <dbReference type="Pfam" id="PF02687"/>
    </source>
</evidence>
<evidence type="ECO:0000256" key="5">
    <source>
        <dbReference type="ARBA" id="ARBA00023136"/>
    </source>
</evidence>
<reference evidence="10" key="1">
    <citation type="submission" date="2020-12" db="EMBL/GenBank/DDBJ databases">
        <title>Antibiotic resistance and phylogeny of Pseudomonas spp. isolated over three decades from chicken meat in the Norwegian food chain.</title>
        <authorList>
            <person name="Moen B."/>
        </authorList>
    </citation>
    <scope>NUCLEOTIDE SEQUENCE</scope>
    <source>
        <strain evidence="10">MF6762</strain>
    </source>
</reference>
<dbReference type="PANTHER" id="PTHR30572">
    <property type="entry name" value="MEMBRANE COMPONENT OF TRANSPORTER-RELATED"/>
    <property type="match status" value="1"/>
</dbReference>
<dbReference type="GO" id="GO:0022857">
    <property type="term" value="F:transmembrane transporter activity"/>
    <property type="evidence" value="ECO:0007669"/>
    <property type="project" value="TreeGrafter"/>
</dbReference>
<evidence type="ECO:0000256" key="7">
    <source>
        <dbReference type="SAM" id="Phobius"/>
    </source>
</evidence>
<sequence>MLPLNQAVEDALDSFRTLSRRSALALLGIVIGSASIVAIINIGHNAGLDAASIFQGMGTDTLVAQLPDKEDAQVSLLSIDAAKIEGLDLPGLQITPTVFASISLVFNNRSVNARLVGTESSLFNVIALSLLKGRFLHEFDFEENVVVLGHQVAVSLSEGGSRIQVGDWLNINNYLFKVVGILKSKTNSMVSPVVVDDSVFIPLHAISRVESQTALRDLIVRVPPPLNIEIAALRLHDQLARTFEFRSVQIMVPQQIIEGMNRQNRTFHYLLIALGAIALVGGGVAVMNVMYMNVSERRVEIGLRMAIGARRQDIRNLFLIEALALSTLGAVLGAGVGIALAWLYAVISGWAFELAMLSIPLGVLSTLLVGVFFGLKPAIAASRLTPVEALRDD</sequence>
<dbReference type="InterPro" id="IPR050250">
    <property type="entry name" value="Macrolide_Exporter_MacB"/>
</dbReference>
<dbReference type="Proteomes" id="UP000658390">
    <property type="component" value="Unassembled WGS sequence"/>
</dbReference>
<name>A0A8I1K331_9PSED</name>
<evidence type="ECO:0000313" key="11">
    <source>
        <dbReference type="Proteomes" id="UP000658390"/>
    </source>
</evidence>
<organism evidence="10 11">
    <name type="scientific">Pseudomonas psychrophila</name>
    <dbReference type="NCBI Taxonomy" id="122355"/>
    <lineage>
        <taxon>Bacteria</taxon>
        <taxon>Pseudomonadati</taxon>
        <taxon>Pseudomonadota</taxon>
        <taxon>Gammaproteobacteria</taxon>
        <taxon>Pseudomonadales</taxon>
        <taxon>Pseudomonadaceae</taxon>
        <taxon>Pseudomonas</taxon>
    </lineage>
</organism>
<dbReference type="InterPro" id="IPR025857">
    <property type="entry name" value="MacB_PCD"/>
</dbReference>
<evidence type="ECO:0000313" key="10">
    <source>
        <dbReference type="EMBL" id="MBJ2254924.1"/>
    </source>
</evidence>